<keyword evidence="2" id="KW-1185">Reference proteome</keyword>
<protein>
    <submittedName>
        <fullName evidence="1">Uncharacterized protein</fullName>
    </submittedName>
</protein>
<name>A0A7T8ERX4_9CAUD</name>
<reference evidence="1 2" key="1">
    <citation type="submission" date="2020-12" db="EMBL/GenBank/DDBJ databases">
        <title>Dynamics of Baltic Sea phages driven by environmental changes.</title>
        <authorList>
            <person name="Hoetzinger M."/>
            <person name="Nilsson E."/>
            <person name="Holmfeldt K."/>
        </authorList>
    </citation>
    <scope>NUCLEOTIDE SEQUENCE [LARGE SCALE GENOMIC DNA]</scope>
</reference>
<dbReference type="EMBL" id="MW353175">
    <property type="protein sequence ID" value="QQO91784.1"/>
    <property type="molecule type" value="Genomic_DNA"/>
</dbReference>
<gene>
    <name evidence="1" type="ORF">immuto26A_105</name>
</gene>
<proteinExistence type="predicted"/>
<evidence type="ECO:0000313" key="2">
    <source>
        <dbReference type="Proteomes" id="UP000595566"/>
    </source>
</evidence>
<evidence type="ECO:0000313" key="1">
    <source>
        <dbReference type="EMBL" id="QQO91784.1"/>
    </source>
</evidence>
<dbReference type="Proteomes" id="UP000595566">
    <property type="component" value="Segment"/>
</dbReference>
<sequence length="106" mass="12827">MEKKLFIENIILLREIEDRRDFMEEELGLDMSIYEEKFLQIIENLFKIHFSKEQFALIQYYIYQVPTLDNWDGKIDLSDGKDMITVDFETPEQVWNVITSIKEVKK</sequence>
<accession>A0A7T8ERX4</accession>
<organism evidence="1 2">
    <name type="scientific">Flavobacterium phage vB_FspM_immuto_2-6A</name>
    <dbReference type="NCBI Taxonomy" id="2801477"/>
    <lineage>
        <taxon>Viruses</taxon>
        <taxon>Duplodnaviria</taxon>
        <taxon>Heunggongvirae</taxon>
        <taxon>Uroviricota</taxon>
        <taxon>Caudoviricetes</taxon>
        <taxon>Immutovirus</taxon>
        <taxon>Immutovirus immuto</taxon>
    </lineage>
</organism>